<comment type="caution">
    <text evidence="2">The sequence shown here is derived from an EMBL/GenBank/DDBJ whole genome shotgun (WGS) entry which is preliminary data.</text>
</comment>
<feature type="compositionally biased region" description="Basic and acidic residues" evidence="1">
    <location>
        <begin position="1"/>
        <end position="13"/>
    </location>
</feature>
<reference evidence="3" key="1">
    <citation type="journal article" date="2019" name="Int. J. Syst. Evol. Microbiol.">
        <title>The Global Catalogue of Microorganisms (GCM) 10K type strain sequencing project: providing services to taxonomists for standard genome sequencing and annotation.</title>
        <authorList>
            <consortium name="The Broad Institute Genomics Platform"/>
            <consortium name="The Broad Institute Genome Sequencing Center for Infectious Disease"/>
            <person name="Wu L."/>
            <person name="Ma J."/>
        </authorList>
    </citation>
    <scope>NUCLEOTIDE SEQUENCE [LARGE SCALE GENOMIC DNA]</scope>
    <source>
        <strain evidence="3">JCM 17224</strain>
    </source>
</reference>
<feature type="region of interest" description="Disordered" evidence="1">
    <location>
        <begin position="1"/>
        <end position="30"/>
    </location>
</feature>
<evidence type="ECO:0008006" key="4">
    <source>
        <dbReference type="Google" id="ProtNLM"/>
    </source>
</evidence>
<evidence type="ECO:0000313" key="2">
    <source>
        <dbReference type="EMBL" id="GAA4013940.1"/>
    </source>
</evidence>
<name>A0ABP7SMR0_9BACT</name>
<keyword evidence="3" id="KW-1185">Reference proteome</keyword>
<dbReference type="Proteomes" id="UP001500567">
    <property type="component" value="Unassembled WGS sequence"/>
</dbReference>
<gene>
    <name evidence="2" type="ORF">GCM10022408_28850</name>
</gene>
<evidence type="ECO:0000256" key="1">
    <source>
        <dbReference type="SAM" id="MobiDB-lite"/>
    </source>
</evidence>
<sequence length="55" mass="6230">METQGKRMNERSKAFAASEATSQSRESETQLRQKCLQLLETLVLNVHAFALMETS</sequence>
<evidence type="ECO:0000313" key="3">
    <source>
        <dbReference type="Proteomes" id="UP001500567"/>
    </source>
</evidence>
<dbReference type="EMBL" id="BAABDJ010000035">
    <property type="protein sequence ID" value="GAA4013940.1"/>
    <property type="molecule type" value="Genomic_DNA"/>
</dbReference>
<organism evidence="2 3">
    <name type="scientific">Hymenobacter fastidiosus</name>
    <dbReference type="NCBI Taxonomy" id="486264"/>
    <lineage>
        <taxon>Bacteria</taxon>
        <taxon>Pseudomonadati</taxon>
        <taxon>Bacteroidota</taxon>
        <taxon>Cytophagia</taxon>
        <taxon>Cytophagales</taxon>
        <taxon>Hymenobacteraceae</taxon>
        <taxon>Hymenobacter</taxon>
    </lineage>
</organism>
<protein>
    <recommendedName>
        <fullName evidence="4">Four helix bundle protein</fullName>
    </recommendedName>
</protein>
<proteinExistence type="predicted"/>
<accession>A0ABP7SMR0</accession>